<dbReference type="Pfam" id="PF02129">
    <property type="entry name" value="Peptidase_S15"/>
    <property type="match status" value="1"/>
</dbReference>
<reference evidence="5 6" key="1">
    <citation type="submission" date="2023-05" db="EMBL/GenBank/DDBJ databases">
        <authorList>
            <person name="Guo Y."/>
        </authorList>
    </citation>
    <scope>NUCLEOTIDE SEQUENCE [LARGE SCALE GENOMIC DNA]</scope>
    <source>
        <strain evidence="5 6">GR2756</strain>
    </source>
</reference>
<evidence type="ECO:0000259" key="4">
    <source>
        <dbReference type="SMART" id="SM00939"/>
    </source>
</evidence>
<keyword evidence="3" id="KW-0732">Signal</keyword>
<feature type="region of interest" description="Disordered" evidence="2">
    <location>
        <begin position="374"/>
        <end position="399"/>
    </location>
</feature>
<dbReference type="Proteomes" id="UP001259572">
    <property type="component" value="Unassembled WGS sequence"/>
</dbReference>
<dbReference type="GO" id="GO:0016787">
    <property type="term" value="F:hydrolase activity"/>
    <property type="evidence" value="ECO:0007669"/>
    <property type="project" value="UniProtKB-KW"/>
</dbReference>
<evidence type="ECO:0000313" key="6">
    <source>
        <dbReference type="Proteomes" id="UP001259572"/>
    </source>
</evidence>
<dbReference type="SUPFAM" id="SSF53474">
    <property type="entry name" value="alpha/beta-Hydrolases"/>
    <property type="match status" value="1"/>
</dbReference>
<dbReference type="RefSeq" id="WP_315727454.1">
    <property type="nucleotide sequence ID" value="NZ_JAVUPU010000008.1"/>
</dbReference>
<evidence type="ECO:0000313" key="5">
    <source>
        <dbReference type="EMBL" id="MDT9600356.1"/>
    </source>
</evidence>
<dbReference type="SMART" id="SM00939">
    <property type="entry name" value="PepX_C"/>
    <property type="match status" value="1"/>
</dbReference>
<evidence type="ECO:0000256" key="2">
    <source>
        <dbReference type="SAM" id="MobiDB-lite"/>
    </source>
</evidence>
<dbReference type="PANTHER" id="PTHR43056">
    <property type="entry name" value="PEPTIDASE S9 PROLYL OLIGOPEPTIDASE"/>
    <property type="match status" value="1"/>
</dbReference>
<dbReference type="InterPro" id="IPR050585">
    <property type="entry name" value="Xaa-Pro_dipeptidyl-ppase/CocE"/>
</dbReference>
<gene>
    <name evidence="5" type="ORF">RQX22_15460</name>
</gene>
<keyword evidence="1 5" id="KW-0378">Hydrolase</keyword>
<accession>A0ABU3QAC2</accession>
<dbReference type="InterPro" id="IPR029058">
    <property type="entry name" value="AB_hydrolase_fold"/>
</dbReference>
<keyword evidence="6" id="KW-1185">Reference proteome</keyword>
<proteinExistence type="predicted"/>
<protein>
    <submittedName>
        <fullName evidence="5">CocE/NonD family hydrolase</fullName>
    </submittedName>
</protein>
<dbReference type="NCBIfam" id="TIGR00976">
    <property type="entry name" value="CocE_NonD"/>
    <property type="match status" value="1"/>
</dbReference>
<sequence length="592" mass="64592">MKGVPAFFVGVAALAMAAAPAIAQEQVGLKYANVVADYSVEIPMKDGVAIAAKIFRPAAEGRYPAILLQTPYGKDSNGAQAASNVARGYVSVAVDVRGRYDSEGKFQPFRDAEDGAAILDWIAAQPWSNGKVVTTGASYSGHSQWALWRQRNPHHKAIVSYVAPADGFGDLSRHNGVPKLDLMFTWMMTTYDRVNHPREMEDFDWKKVMSQLPLDTLGDEAGRPVEAWRQHMRHDRLDDYWTPLQATGARPGLAIPTFSVTGWYEGQLLGSVRNHLNAVAQASGANHVLVIGPWLHSANSNRKVGELDGGPEAIIDLDKVRDQWMDHVMLGGAKPVYQNFLYFLPIRNEWRQAPAFPIPGTEFTSYRLSSGGKANGGNGDGSLATGTGKGPADSYTYDPANPIPSLSSRTAGARGGLPQGSVDHREIEKRDDILVYTSAPLSEDTEVTGPVRANIYISTNVVDTDVLVRLMDVYPDGRSLNIAEGIARAKYRDSYADPKLMTPGTVYKIPVELFPTSNLFLKGHRLRVEVTSSDFPVFARNLNTANSDSGTEMKVARTRIHHSARYPSEIILPIVPPGSSTRFQPPLKPAAP</sequence>
<dbReference type="InterPro" id="IPR005674">
    <property type="entry name" value="CocE/Ser_esterase"/>
</dbReference>
<dbReference type="PANTHER" id="PTHR43056:SF10">
    <property type="entry name" value="COCE_NOND FAMILY, PUTATIVE (AFU_ORTHOLOGUE AFUA_7G00600)-RELATED"/>
    <property type="match status" value="1"/>
</dbReference>
<dbReference type="InterPro" id="IPR008979">
    <property type="entry name" value="Galactose-bd-like_sf"/>
</dbReference>
<evidence type="ECO:0000256" key="1">
    <source>
        <dbReference type="ARBA" id="ARBA00022801"/>
    </source>
</evidence>
<organism evidence="5 6">
    <name type="scientific">Sphingosinicella rhizophila</name>
    <dbReference type="NCBI Taxonomy" id="3050082"/>
    <lineage>
        <taxon>Bacteria</taxon>
        <taxon>Pseudomonadati</taxon>
        <taxon>Pseudomonadota</taxon>
        <taxon>Alphaproteobacteria</taxon>
        <taxon>Sphingomonadales</taxon>
        <taxon>Sphingosinicellaceae</taxon>
        <taxon>Sphingosinicella</taxon>
    </lineage>
</organism>
<evidence type="ECO:0000256" key="3">
    <source>
        <dbReference type="SAM" id="SignalP"/>
    </source>
</evidence>
<feature type="signal peptide" evidence="3">
    <location>
        <begin position="1"/>
        <end position="23"/>
    </location>
</feature>
<dbReference type="Gene3D" id="2.60.120.260">
    <property type="entry name" value="Galactose-binding domain-like"/>
    <property type="match status" value="1"/>
</dbReference>
<dbReference type="InterPro" id="IPR000383">
    <property type="entry name" value="Xaa-Pro-like_dom"/>
</dbReference>
<feature type="domain" description="Xaa-Pro dipeptidyl-peptidase C-terminal" evidence="4">
    <location>
        <begin position="322"/>
        <end position="571"/>
    </location>
</feature>
<dbReference type="Gene3D" id="1.10.3020.10">
    <property type="entry name" value="alpha-amino acid ester hydrolase ( Helical cap domain)"/>
    <property type="match status" value="1"/>
</dbReference>
<comment type="caution">
    <text evidence="5">The sequence shown here is derived from an EMBL/GenBank/DDBJ whole genome shotgun (WGS) entry which is preliminary data.</text>
</comment>
<feature type="chain" id="PRO_5047337125" evidence="3">
    <location>
        <begin position="24"/>
        <end position="592"/>
    </location>
</feature>
<name>A0ABU3QAC2_9SPHN</name>
<dbReference type="InterPro" id="IPR013736">
    <property type="entry name" value="Xaa-Pro_dipept_C"/>
</dbReference>
<dbReference type="Pfam" id="PF08530">
    <property type="entry name" value="PepX_C"/>
    <property type="match status" value="1"/>
</dbReference>
<dbReference type="Gene3D" id="3.40.50.1820">
    <property type="entry name" value="alpha/beta hydrolase"/>
    <property type="match status" value="1"/>
</dbReference>
<dbReference type="EMBL" id="JAVUPU010000008">
    <property type="protein sequence ID" value="MDT9600356.1"/>
    <property type="molecule type" value="Genomic_DNA"/>
</dbReference>
<dbReference type="SUPFAM" id="SSF49785">
    <property type="entry name" value="Galactose-binding domain-like"/>
    <property type="match status" value="1"/>
</dbReference>